<dbReference type="RefSeq" id="WP_093045136.1">
    <property type="nucleotide sequence ID" value="NZ_FNQR01000008.1"/>
</dbReference>
<dbReference type="EMBL" id="FNQR01000008">
    <property type="protein sequence ID" value="SEA80889.1"/>
    <property type="molecule type" value="Genomic_DNA"/>
</dbReference>
<proteinExistence type="predicted"/>
<gene>
    <name evidence="1" type="ORF">SAMN05421743_108167</name>
</gene>
<dbReference type="AlphaFoldDB" id="A0A1H4E7V9"/>
<organism evidence="1 2">
    <name type="scientific">Thalassobacillus cyri</name>
    <dbReference type="NCBI Taxonomy" id="571932"/>
    <lineage>
        <taxon>Bacteria</taxon>
        <taxon>Bacillati</taxon>
        <taxon>Bacillota</taxon>
        <taxon>Bacilli</taxon>
        <taxon>Bacillales</taxon>
        <taxon>Bacillaceae</taxon>
        <taxon>Thalassobacillus</taxon>
    </lineage>
</organism>
<evidence type="ECO:0000313" key="1">
    <source>
        <dbReference type="EMBL" id="SEA80889.1"/>
    </source>
</evidence>
<reference evidence="1 2" key="1">
    <citation type="submission" date="2016-10" db="EMBL/GenBank/DDBJ databases">
        <authorList>
            <person name="de Groot N.N."/>
        </authorList>
    </citation>
    <scope>NUCLEOTIDE SEQUENCE [LARGE SCALE GENOMIC DNA]</scope>
    <source>
        <strain evidence="1 2">CCM7597</strain>
    </source>
</reference>
<sequence length="182" mass="21701">MEFLRSDCNACSDNDLVLPVFFFSIYKKYTHKPDPVVVDQYVEDFNDFKKSYEQDIKKDSATRTTKDTQYILPMFEQNWLINKDSVNMGERDLDNMLFEVKENKSTLMHLLVEEDYTKDQRRDVVYSLENLQSLEELIIDIKTEKTSSRSTLNTQFHNLRVRYISTFGMYASFYKEYHGLDN</sequence>
<dbReference type="Proteomes" id="UP000198584">
    <property type="component" value="Unassembled WGS sequence"/>
</dbReference>
<name>A0A1H4E7V9_9BACI</name>
<dbReference type="OrthoDB" id="2967968at2"/>
<keyword evidence="2" id="KW-1185">Reference proteome</keyword>
<protein>
    <submittedName>
        <fullName evidence="1">Uncharacterized protein</fullName>
    </submittedName>
</protein>
<accession>A0A1H4E7V9</accession>
<evidence type="ECO:0000313" key="2">
    <source>
        <dbReference type="Proteomes" id="UP000198584"/>
    </source>
</evidence>